<feature type="compositionally biased region" description="Gly residues" evidence="1">
    <location>
        <begin position="175"/>
        <end position="185"/>
    </location>
</feature>
<feature type="transmembrane region" description="Helical" evidence="2">
    <location>
        <begin position="65"/>
        <end position="88"/>
    </location>
</feature>
<keyword evidence="4" id="KW-1185">Reference proteome</keyword>
<dbReference type="EMBL" id="PGGS01000510">
    <property type="protein sequence ID" value="PNH03387.1"/>
    <property type="molecule type" value="Genomic_DNA"/>
</dbReference>
<proteinExistence type="predicted"/>
<dbReference type="OrthoDB" id="10643990at2759"/>
<comment type="caution">
    <text evidence="3">The sequence shown here is derived from an EMBL/GenBank/DDBJ whole genome shotgun (WGS) entry which is preliminary data.</text>
</comment>
<protein>
    <submittedName>
        <fullName evidence="3">Uncharacterized protein</fullName>
    </submittedName>
</protein>
<keyword evidence="2" id="KW-1133">Transmembrane helix</keyword>
<feature type="transmembrane region" description="Helical" evidence="2">
    <location>
        <begin position="94"/>
        <end position="124"/>
    </location>
</feature>
<dbReference type="Proteomes" id="UP000236333">
    <property type="component" value="Unassembled WGS sequence"/>
</dbReference>
<feature type="region of interest" description="Disordered" evidence="1">
    <location>
        <begin position="167"/>
        <end position="212"/>
    </location>
</feature>
<evidence type="ECO:0000313" key="3">
    <source>
        <dbReference type="EMBL" id="PNH03387.1"/>
    </source>
</evidence>
<evidence type="ECO:0000256" key="2">
    <source>
        <dbReference type="SAM" id="Phobius"/>
    </source>
</evidence>
<reference evidence="3 4" key="1">
    <citation type="journal article" date="2017" name="Mol. Biol. Evol.">
        <title>The 4-celled Tetrabaena socialis nuclear genome reveals the essential components for genetic control of cell number at the origin of multicellularity in the volvocine lineage.</title>
        <authorList>
            <person name="Featherston J."/>
            <person name="Arakaki Y."/>
            <person name="Hanschen E.R."/>
            <person name="Ferris P.J."/>
            <person name="Michod R.E."/>
            <person name="Olson B.J.S.C."/>
            <person name="Nozaki H."/>
            <person name="Durand P.M."/>
        </authorList>
    </citation>
    <scope>NUCLEOTIDE SEQUENCE [LARGE SCALE GENOMIC DNA]</scope>
    <source>
        <strain evidence="3 4">NIES-571</strain>
    </source>
</reference>
<gene>
    <name evidence="3" type="ORF">TSOC_010553</name>
</gene>
<sequence length="212" mass="21452">MLEPFRHGGGSGRPFAALHGHAGAIQPRAGFNPLDWTDVLMPRSLSAPASAFNVWELSPNKLRTAAVAFTFCITAGYISLLAAGGLLAILVTGAVVTCCVLVTVLTCATLITLIVTGVPVGYALMRLLSRRQAATAAASSGGSGGGGSGGGDTAGLFSGIFGHSEQQQEPRQNGFGRGSHHGGVGVRPPAAGGWHFREAGAEAGEGDADDEE</sequence>
<dbReference type="AlphaFoldDB" id="A0A2J7ZSZ1"/>
<accession>A0A2J7ZSZ1</accession>
<organism evidence="3 4">
    <name type="scientific">Tetrabaena socialis</name>
    <dbReference type="NCBI Taxonomy" id="47790"/>
    <lineage>
        <taxon>Eukaryota</taxon>
        <taxon>Viridiplantae</taxon>
        <taxon>Chlorophyta</taxon>
        <taxon>core chlorophytes</taxon>
        <taxon>Chlorophyceae</taxon>
        <taxon>CS clade</taxon>
        <taxon>Chlamydomonadales</taxon>
        <taxon>Tetrabaenaceae</taxon>
        <taxon>Tetrabaena</taxon>
    </lineage>
</organism>
<evidence type="ECO:0000256" key="1">
    <source>
        <dbReference type="SAM" id="MobiDB-lite"/>
    </source>
</evidence>
<keyword evidence="2" id="KW-0472">Membrane</keyword>
<evidence type="ECO:0000313" key="4">
    <source>
        <dbReference type="Proteomes" id="UP000236333"/>
    </source>
</evidence>
<name>A0A2J7ZSZ1_9CHLO</name>
<keyword evidence="2" id="KW-0812">Transmembrane</keyword>